<dbReference type="InterPro" id="IPR037185">
    <property type="entry name" value="EmrE-like"/>
</dbReference>
<evidence type="ECO:0000256" key="3">
    <source>
        <dbReference type="ARBA" id="ARBA00022692"/>
    </source>
</evidence>
<dbReference type="RefSeq" id="WP_211909769.1">
    <property type="nucleotide sequence ID" value="NZ_CP036498.1"/>
</dbReference>
<feature type="transmembrane region" description="Helical" evidence="6">
    <location>
        <begin position="261"/>
        <end position="280"/>
    </location>
</feature>
<feature type="transmembrane region" description="Helical" evidence="6">
    <location>
        <begin position="48"/>
        <end position="69"/>
    </location>
</feature>
<feature type="transmembrane region" description="Helical" evidence="6">
    <location>
        <begin position="81"/>
        <end position="103"/>
    </location>
</feature>
<dbReference type="PANTHER" id="PTHR32322">
    <property type="entry name" value="INNER MEMBRANE TRANSPORTER"/>
    <property type="match status" value="1"/>
</dbReference>
<feature type="domain" description="EamA" evidence="7">
    <location>
        <begin position="21"/>
        <end position="153"/>
    </location>
</feature>
<evidence type="ECO:0000256" key="4">
    <source>
        <dbReference type="ARBA" id="ARBA00022989"/>
    </source>
</evidence>
<keyword evidence="3 6" id="KW-0812">Transmembrane</keyword>
<evidence type="ECO:0000313" key="9">
    <source>
        <dbReference type="Proteomes" id="UP000682843"/>
    </source>
</evidence>
<dbReference type="Pfam" id="PF00892">
    <property type="entry name" value="EamA"/>
    <property type="match status" value="2"/>
</dbReference>
<name>A0ABX8AEW0_9BRAD</name>
<organism evidence="8 9">
    <name type="scientific">Tardiphaga alba</name>
    <dbReference type="NCBI Taxonomy" id="340268"/>
    <lineage>
        <taxon>Bacteria</taxon>
        <taxon>Pseudomonadati</taxon>
        <taxon>Pseudomonadota</taxon>
        <taxon>Alphaproteobacteria</taxon>
        <taxon>Hyphomicrobiales</taxon>
        <taxon>Nitrobacteraceae</taxon>
        <taxon>Tardiphaga</taxon>
    </lineage>
</organism>
<evidence type="ECO:0000313" key="8">
    <source>
        <dbReference type="EMBL" id="QUS41164.1"/>
    </source>
</evidence>
<protein>
    <submittedName>
        <fullName evidence="8">DMT family transporter</fullName>
    </submittedName>
</protein>
<proteinExistence type="inferred from homology"/>
<reference evidence="8 9" key="1">
    <citation type="submission" date="2019-02" db="EMBL/GenBank/DDBJ databases">
        <title>Emended description of the genus Rhodopseudomonas and description of Rhodopseudomonas albus sp. nov., a non-phototrophic, heavy-metal-tolerant bacterium isolated from garden soil.</title>
        <authorList>
            <person name="Bao Z."/>
            <person name="Cao W.W."/>
            <person name="Sato Y."/>
            <person name="Nishizawa T."/>
            <person name="Zhao J."/>
            <person name="Guo Y."/>
            <person name="Ohta H."/>
        </authorList>
    </citation>
    <scope>NUCLEOTIDE SEQUENCE [LARGE SCALE GENOMIC DNA]</scope>
    <source>
        <strain evidence="8 9">SK50-23</strain>
    </source>
</reference>
<dbReference type="SUPFAM" id="SSF103481">
    <property type="entry name" value="Multidrug resistance efflux transporter EmrE"/>
    <property type="match status" value="2"/>
</dbReference>
<feature type="transmembrane region" description="Helical" evidence="6">
    <location>
        <begin position="231"/>
        <end position="249"/>
    </location>
</feature>
<dbReference type="InterPro" id="IPR050638">
    <property type="entry name" value="AA-Vitamin_Transporters"/>
</dbReference>
<keyword evidence="4 6" id="KW-1133">Transmembrane helix</keyword>
<comment type="subcellular location">
    <subcellularLocation>
        <location evidence="1">Membrane</location>
        <topology evidence="1">Multi-pass membrane protein</topology>
    </subcellularLocation>
</comment>
<feature type="transmembrane region" description="Helical" evidence="6">
    <location>
        <begin position="21"/>
        <end position="42"/>
    </location>
</feature>
<keyword evidence="5 6" id="KW-0472">Membrane</keyword>
<dbReference type="InterPro" id="IPR000620">
    <property type="entry name" value="EamA_dom"/>
</dbReference>
<dbReference type="PANTHER" id="PTHR32322:SF2">
    <property type="entry name" value="EAMA DOMAIN-CONTAINING PROTEIN"/>
    <property type="match status" value="1"/>
</dbReference>
<evidence type="ECO:0000256" key="2">
    <source>
        <dbReference type="ARBA" id="ARBA00007362"/>
    </source>
</evidence>
<evidence type="ECO:0000256" key="1">
    <source>
        <dbReference type="ARBA" id="ARBA00004141"/>
    </source>
</evidence>
<feature type="domain" description="EamA" evidence="7">
    <location>
        <begin position="168"/>
        <end position="302"/>
    </location>
</feature>
<feature type="transmembrane region" description="Helical" evidence="6">
    <location>
        <begin position="166"/>
        <end position="186"/>
    </location>
</feature>
<gene>
    <name evidence="8" type="ORF">RPMA_21695</name>
</gene>
<dbReference type="Proteomes" id="UP000682843">
    <property type="component" value="Chromosome"/>
</dbReference>
<dbReference type="EMBL" id="CP036498">
    <property type="protein sequence ID" value="QUS41164.1"/>
    <property type="molecule type" value="Genomic_DNA"/>
</dbReference>
<evidence type="ECO:0000256" key="5">
    <source>
        <dbReference type="ARBA" id="ARBA00023136"/>
    </source>
</evidence>
<accession>A0ABX8AEW0</accession>
<keyword evidence="9" id="KW-1185">Reference proteome</keyword>
<feature type="transmembrane region" description="Helical" evidence="6">
    <location>
        <begin position="198"/>
        <end position="219"/>
    </location>
</feature>
<feature type="transmembrane region" description="Helical" evidence="6">
    <location>
        <begin position="109"/>
        <end position="129"/>
    </location>
</feature>
<evidence type="ECO:0000256" key="6">
    <source>
        <dbReference type="SAM" id="Phobius"/>
    </source>
</evidence>
<comment type="similarity">
    <text evidence="2">Belongs to the EamA transporter family.</text>
</comment>
<sequence length="309" mass="33502">MSSSAPSASRNPLGWLNNQPYILLCLPSLFWAGNAIVGRLVAGHFPPVTLSVLRWTGAFLIILPFAWHDLKTDWPAIRSKLGVMVVMAICGISCFNTMLYSALEHTTALNALLLQSSTPLFLAAWSLIVLRARLTLVQLAGILVSLLGVLTIIMHGDLTRLANIEFNIGDLLVLVALAIFGLYSALVQKRPAIQQSSFLAFVFGCGALFLLPLLVWELSVRPLPEATSSNLFALLYVVLFPSTLAYLCYNRGVQLIGPNRSAPFFHLVPVFGSVMAIVFVGESMQLFHVIGYALVLAGIVVAARKPKAA</sequence>
<feature type="transmembrane region" description="Helical" evidence="6">
    <location>
        <begin position="136"/>
        <end position="154"/>
    </location>
</feature>
<feature type="transmembrane region" description="Helical" evidence="6">
    <location>
        <begin position="286"/>
        <end position="303"/>
    </location>
</feature>
<evidence type="ECO:0000259" key="7">
    <source>
        <dbReference type="Pfam" id="PF00892"/>
    </source>
</evidence>